<evidence type="ECO:0000313" key="1">
    <source>
        <dbReference type="EMBL" id="EHH10197.1"/>
    </source>
</evidence>
<sequence>MGFYVPRVRSNMVEISNVMTHSGFAGIGGAC</sequence>
<keyword evidence="2" id="KW-1185">Reference proteome</keyword>
<accession>G6YD97</accession>
<name>G6YD97_9HYPH</name>
<dbReference type="PROSITE" id="PS51257">
    <property type="entry name" value="PROKAR_LIPOPROTEIN"/>
    <property type="match status" value="1"/>
</dbReference>
<evidence type="ECO:0000313" key="2">
    <source>
        <dbReference type="Proteomes" id="UP000002949"/>
    </source>
</evidence>
<proteinExistence type="predicted"/>
<organism evidence="1 2">
    <name type="scientific">Mesorhizobium amorphae CCNWGS0123</name>
    <dbReference type="NCBI Taxonomy" id="1082933"/>
    <lineage>
        <taxon>Bacteria</taxon>
        <taxon>Pseudomonadati</taxon>
        <taxon>Pseudomonadota</taxon>
        <taxon>Alphaproteobacteria</taxon>
        <taxon>Hyphomicrobiales</taxon>
        <taxon>Phyllobacteriaceae</taxon>
        <taxon>Mesorhizobium</taxon>
    </lineage>
</organism>
<dbReference type="EMBL" id="AGSN01000130">
    <property type="protein sequence ID" value="EHH10197.1"/>
    <property type="molecule type" value="Genomic_DNA"/>
</dbReference>
<reference evidence="1 2" key="1">
    <citation type="journal article" date="2012" name="J. Bacteriol.">
        <title>Draft Genome Sequence of Plant Growth-Promoting Rhizobium Mesorhizobium amorphae, Isolated from Zinc-Lead Mine Tailings.</title>
        <authorList>
            <person name="Hao X."/>
            <person name="Lin Y."/>
            <person name="Johnstone L."/>
            <person name="Baltrus D.A."/>
            <person name="Miller S.J."/>
            <person name="Wei G."/>
            <person name="Rensing C."/>
        </authorList>
    </citation>
    <scope>NUCLEOTIDE SEQUENCE [LARGE SCALE GENOMIC DNA]</scope>
    <source>
        <strain evidence="1 2">CCNWGS0123</strain>
    </source>
</reference>
<dbReference type="AlphaFoldDB" id="G6YD97"/>
<gene>
    <name evidence="1" type="ORF">MEA186_19672</name>
</gene>
<protein>
    <submittedName>
        <fullName evidence="1">Uncharacterized protein</fullName>
    </submittedName>
</protein>
<dbReference type="Proteomes" id="UP000002949">
    <property type="component" value="Unassembled WGS sequence"/>
</dbReference>